<organism evidence="15 16">
    <name type="scientific">Ligilactobacillus ruminis SPM0211</name>
    <dbReference type="NCBI Taxonomy" id="1040964"/>
    <lineage>
        <taxon>Bacteria</taxon>
        <taxon>Bacillati</taxon>
        <taxon>Bacillota</taxon>
        <taxon>Bacilli</taxon>
        <taxon>Lactobacillales</taxon>
        <taxon>Lactobacillaceae</taxon>
        <taxon>Ligilactobacillus</taxon>
    </lineage>
</organism>
<dbReference type="InterPro" id="IPR000672">
    <property type="entry name" value="THF_DH/CycHdrlase"/>
</dbReference>
<dbReference type="GO" id="GO:0006164">
    <property type="term" value="P:purine nucleotide biosynthetic process"/>
    <property type="evidence" value="ECO:0007669"/>
    <property type="project" value="UniProtKB-KW"/>
</dbReference>
<dbReference type="GO" id="GO:0004477">
    <property type="term" value="F:methenyltetrahydrofolate cyclohydrolase activity"/>
    <property type="evidence" value="ECO:0007669"/>
    <property type="project" value="UniProtKB-UniRule"/>
</dbReference>
<feature type="domain" description="Tetrahydrofolate dehydrogenase/cyclohydrolase NAD(P)-binding" evidence="14">
    <location>
        <begin position="141"/>
        <end position="283"/>
    </location>
</feature>
<dbReference type="FunFam" id="3.40.50.10860:FF:000005">
    <property type="entry name" value="C-1-tetrahydrofolate synthase, cytoplasmic, putative"/>
    <property type="match status" value="1"/>
</dbReference>
<evidence type="ECO:0000256" key="3">
    <source>
        <dbReference type="ARBA" id="ARBA00022563"/>
    </source>
</evidence>
<keyword evidence="3 12" id="KW-0554">One-carbon metabolism</keyword>
<comment type="subunit">
    <text evidence="2 12">Homodimer.</text>
</comment>
<evidence type="ECO:0000256" key="11">
    <source>
        <dbReference type="ARBA" id="ARBA00023268"/>
    </source>
</evidence>
<keyword evidence="9 12" id="KW-0368">Histidine biosynthesis</keyword>
<dbReference type="Gene3D" id="3.40.50.10860">
    <property type="entry name" value="Leucine Dehydrogenase, chain A, domain 1"/>
    <property type="match status" value="1"/>
</dbReference>
<dbReference type="PROSITE" id="PS00766">
    <property type="entry name" value="THF_DHG_CYH_1"/>
    <property type="match status" value="1"/>
</dbReference>
<feature type="binding site" evidence="12">
    <location>
        <begin position="167"/>
        <end position="169"/>
    </location>
    <ligand>
        <name>NADP(+)</name>
        <dbReference type="ChEBI" id="CHEBI:58349"/>
    </ligand>
</feature>
<dbReference type="PANTHER" id="PTHR48099">
    <property type="entry name" value="C-1-TETRAHYDROFOLATE SYNTHASE, CYTOPLASMIC-RELATED"/>
    <property type="match status" value="1"/>
</dbReference>
<dbReference type="SUPFAM" id="SSF53223">
    <property type="entry name" value="Aminoacid dehydrogenase-like, N-terminal domain"/>
    <property type="match status" value="1"/>
</dbReference>
<dbReference type="InterPro" id="IPR020630">
    <property type="entry name" value="THF_DH/CycHdrlase_cat_dom"/>
</dbReference>
<evidence type="ECO:0000313" key="16">
    <source>
        <dbReference type="Proteomes" id="UP000002971"/>
    </source>
</evidence>
<dbReference type="GO" id="GO:0005829">
    <property type="term" value="C:cytosol"/>
    <property type="evidence" value="ECO:0007669"/>
    <property type="project" value="TreeGrafter"/>
</dbReference>
<dbReference type="Gene3D" id="3.40.50.720">
    <property type="entry name" value="NAD(P)-binding Rossmann-like Domain"/>
    <property type="match status" value="1"/>
</dbReference>
<dbReference type="InterPro" id="IPR036291">
    <property type="entry name" value="NAD(P)-bd_dom_sf"/>
</dbReference>
<dbReference type="PROSITE" id="PS00767">
    <property type="entry name" value="THF_DHG_CYH_2"/>
    <property type="match status" value="1"/>
</dbReference>
<feature type="domain" description="Tetrahydrofolate dehydrogenase/cyclohydrolase catalytic" evidence="13">
    <location>
        <begin position="8"/>
        <end position="122"/>
    </location>
</feature>
<evidence type="ECO:0000256" key="8">
    <source>
        <dbReference type="ARBA" id="ARBA00023002"/>
    </source>
</evidence>
<dbReference type="GO" id="GO:0035999">
    <property type="term" value="P:tetrahydrofolate interconversion"/>
    <property type="evidence" value="ECO:0007669"/>
    <property type="project" value="UniProtKB-UniRule"/>
</dbReference>
<keyword evidence="4 12" id="KW-0028">Amino-acid biosynthesis</keyword>
<dbReference type="HAMAP" id="MF_01576">
    <property type="entry name" value="THF_DHG_CYH"/>
    <property type="match status" value="1"/>
</dbReference>
<evidence type="ECO:0000256" key="9">
    <source>
        <dbReference type="ARBA" id="ARBA00023102"/>
    </source>
</evidence>
<dbReference type="UniPathway" id="UPA00193"/>
<dbReference type="SUPFAM" id="SSF51735">
    <property type="entry name" value="NAD(P)-binding Rossmann-fold domains"/>
    <property type="match status" value="1"/>
</dbReference>
<comment type="caution">
    <text evidence="12">Lacks conserved residue(s) required for the propagation of feature annotation.</text>
</comment>
<comment type="catalytic activity">
    <reaction evidence="12">
        <text>(6R)-5,10-methylene-5,6,7,8-tetrahydrofolate + NADP(+) = (6R)-5,10-methenyltetrahydrofolate + NADPH</text>
        <dbReference type="Rhea" id="RHEA:22812"/>
        <dbReference type="ChEBI" id="CHEBI:15636"/>
        <dbReference type="ChEBI" id="CHEBI:57455"/>
        <dbReference type="ChEBI" id="CHEBI:57783"/>
        <dbReference type="ChEBI" id="CHEBI:58349"/>
        <dbReference type="EC" id="1.5.1.5"/>
    </reaction>
</comment>
<evidence type="ECO:0000256" key="7">
    <source>
        <dbReference type="ARBA" id="ARBA00022857"/>
    </source>
</evidence>
<dbReference type="GO" id="GO:0004488">
    <property type="term" value="F:methylenetetrahydrofolate dehydrogenase (NADP+) activity"/>
    <property type="evidence" value="ECO:0007669"/>
    <property type="project" value="UniProtKB-UniRule"/>
</dbReference>
<dbReference type="EC" id="1.5.1.5" evidence="12"/>
<dbReference type="Pfam" id="PF00763">
    <property type="entry name" value="THF_DHG_CYH"/>
    <property type="match status" value="1"/>
</dbReference>
<evidence type="ECO:0000256" key="12">
    <source>
        <dbReference type="HAMAP-Rule" id="MF_01576"/>
    </source>
</evidence>
<sequence>MFLMTEIMNGRDLSAKVKMNLKKSVEGLKKVGVTPALAVILVGDDEASKVYVRNKHRAAEKIGIKTIDETMPADSKQEDVIKMIEKYNNDPDVHGILVQMPLPKHIDEKAIIDAIDPKKDVDGSHPENMGRLFMNEPQALPCTPRGIMELLKEYDIDVRGQEVVIVGRSNLVGRPLAALMINSSATVTVAHSVTHDLQSVTKKADILVAAVGKAKMFNKDYIKEGAVVIDVGINRTAEGKLCGDVDAKDVMGKAAFLTPVPGGVGPMTVAMLMKQTVEFAERSVANV</sequence>
<dbReference type="EMBL" id="AFOJ01000002">
    <property type="protein sequence ID" value="EGM53253.1"/>
    <property type="molecule type" value="Genomic_DNA"/>
</dbReference>
<keyword evidence="11 12" id="KW-0511">Multifunctional enzyme</keyword>
<dbReference type="InterPro" id="IPR020867">
    <property type="entry name" value="THF_DH/CycHdrlase_CS"/>
</dbReference>
<dbReference type="GO" id="GO:0009086">
    <property type="term" value="P:methionine biosynthetic process"/>
    <property type="evidence" value="ECO:0007669"/>
    <property type="project" value="UniProtKB-KW"/>
</dbReference>
<feature type="binding site" evidence="12">
    <location>
        <position position="233"/>
    </location>
    <ligand>
        <name>NADP(+)</name>
        <dbReference type="ChEBI" id="CHEBI:58349"/>
    </ligand>
</feature>
<dbReference type="NCBIfam" id="NF010783">
    <property type="entry name" value="PRK14186.1"/>
    <property type="match status" value="1"/>
</dbReference>
<evidence type="ECO:0000313" key="15">
    <source>
        <dbReference type="EMBL" id="EGM53253.1"/>
    </source>
</evidence>
<evidence type="ECO:0000256" key="6">
    <source>
        <dbReference type="ARBA" id="ARBA00022801"/>
    </source>
</evidence>
<comment type="similarity">
    <text evidence="12">Belongs to the tetrahydrofolate dehydrogenase/cyclohydrolase family.</text>
</comment>
<keyword evidence="7 12" id="KW-0521">NADP</keyword>
<dbReference type="InterPro" id="IPR046346">
    <property type="entry name" value="Aminoacid_DH-like_N_sf"/>
</dbReference>
<comment type="pathway">
    <text evidence="1 12">One-carbon metabolism; tetrahydrofolate interconversion.</text>
</comment>
<dbReference type="Proteomes" id="UP000002971">
    <property type="component" value="Unassembled WGS sequence"/>
</dbReference>
<dbReference type="Pfam" id="PF02882">
    <property type="entry name" value="THF_DHG_CYH_C"/>
    <property type="match status" value="1"/>
</dbReference>
<comment type="function">
    <text evidence="12">Catalyzes the oxidation of 5,10-methylenetetrahydrofolate to 5,10-methenyltetrahydrofolate and then the hydrolysis of 5,10-methenyltetrahydrofolate to 10-formyltetrahydrofolate.</text>
</comment>
<accession>F7QYA2</accession>
<dbReference type="FunFam" id="3.40.50.720:FF:000094">
    <property type="entry name" value="Bifunctional protein FolD"/>
    <property type="match status" value="1"/>
</dbReference>
<dbReference type="EC" id="3.5.4.9" evidence="12"/>
<evidence type="ECO:0000256" key="5">
    <source>
        <dbReference type="ARBA" id="ARBA00022755"/>
    </source>
</evidence>
<evidence type="ECO:0000256" key="2">
    <source>
        <dbReference type="ARBA" id="ARBA00011738"/>
    </source>
</evidence>
<name>F7QYA2_9LACO</name>
<dbReference type="PANTHER" id="PTHR48099:SF5">
    <property type="entry name" value="C-1-TETRAHYDROFOLATE SYNTHASE, CYTOPLASMIC"/>
    <property type="match status" value="1"/>
</dbReference>
<evidence type="ECO:0000256" key="10">
    <source>
        <dbReference type="ARBA" id="ARBA00023167"/>
    </source>
</evidence>
<dbReference type="InterPro" id="IPR020631">
    <property type="entry name" value="THF_DH/CycHdrlase_NAD-bd_dom"/>
</dbReference>
<gene>
    <name evidence="12" type="primary">folD</name>
    <name evidence="15" type="ORF">LRU_00389</name>
</gene>
<evidence type="ECO:0000259" key="13">
    <source>
        <dbReference type="Pfam" id="PF00763"/>
    </source>
</evidence>
<comment type="catalytic activity">
    <reaction evidence="12">
        <text>(6R)-5,10-methenyltetrahydrofolate + H2O = (6R)-10-formyltetrahydrofolate + H(+)</text>
        <dbReference type="Rhea" id="RHEA:23700"/>
        <dbReference type="ChEBI" id="CHEBI:15377"/>
        <dbReference type="ChEBI" id="CHEBI:15378"/>
        <dbReference type="ChEBI" id="CHEBI:57455"/>
        <dbReference type="ChEBI" id="CHEBI:195366"/>
        <dbReference type="EC" id="3.5.4.9"/>
    </reaction>
</comment>
<dbReference type="PRINTS" id="PR00085">
    <property type="entry name" value="THFDHDRGNASE"/>
</dbReference>
<keyword evidence="8 12" id="KW-0560">Oxidoreductase</keyword>
<protein>
    <recommendedName>
        <fullName evidence="12">Bifunctional protein FolD</fullName>
    </recommendedName>
    <domain>
        <recommendedName>
            <fullName evidence="12">Methylenetetrahydrofolate dehydrogenase</fullName>
            <ecNumber evidence="12">1.5.1.5</ecNumber>
        </recommendedName>
    </domain>
    <domain>
        <recommendedName>
            <fullName evidence="12">Methenyltetrahydrofolate cyclohydrolase</fullName>
            <ecNumber evidence="12">3.5.4.9</ecNumber>
        </recommendedName>
    </domain>
</protein>
<comment type="caution">
    <text evidence="15">The sequence shown here is derived from an EMBL/GenBank/DDBJ whole genome shotgun (WGS) entry which is preliminary data.</text>
</comment>
<proteinExistence type="inferred from homology"/>
<reference evidence="15 16" key="1">
    <citation type="journal article" date="2011" name="J. Bacteriol.">
        <title>Genome Sequence of Lactobacillus ruminis SPM0211, Isolated from a Fecal Sample from a Healthy Korean.</title>
        <authorList>
            <person name="Lee S."/>
            <person name="Cho Y.J."/>
            <person name="Lee A.H."/>
            <person name="Chun J."/>
            <person name="Ha N.J."/>
            <person name="Ko G."/>
        </authorList>
    </citation>
    <scope>NUCLEOTIDE SEQUENCE [LARGE SCALE GENOMIC DNA]</scope>
    <source>
        <strain evidence="15 16">SPM0211</strain>
    </source>
</reference>
<evidence type="ECO:0000259" key="14">
    <source>
        <dbReference type="Pfam" id="PF02882"/>
    </source>
</evidence>
<keyword evidence="5 12" id="KW-0658">Purine biosynthesis</keyword>
<evidence type="ECO:0000256" key="1">
    <source>
        <dbReference type="ARBA" id="ARBA00004777"/>
    </source>
</evidence>
<dbReference type="AlphaFoldDB" id="F7QYA2"/>
<evidence type="ECO:0000256" key="4">
    <source>
        <dbReference type="ARBA" id="ARBA00022605"/>
    </source>
</evidence>
<keyword evidence="10 12" id="KW-0486">Methionine biosynthesis</keyword>
<dbReference type="GO" id="GO:0000105">
    <property type="term" value="P:L-histidine biosynthetic process"/>
    <property type="evidence" value="ECO:0007669"/>
    <property type="project" value="UniProtKB-KW"/>
</dbReference>
<keyword evidence="6 12" id="KW-0378">Hydrolase</keyword>
<dbReference type="CDD" id="cd01080">
    <property type="entry name" value="NAD_bind_m-THF_DH_Cyclohyd"/>
    <property type="match status" value="1"/>
</dbReference>